<name>A0ABW4F5H6_9PSEU</name>
<reference evidence="10" key="1">
    <citation type="journal article" date="2019" name="Int. J. Syst. Evol. Microbiol.">
        <title>The Global Catalogue of Microorganisms (GCM) 10K type strain sequencing project: providing services to taxonomists for standard genome sequencing and annotation.</title>
        <authorList>
            <consortium name="The Broad Institute Genomics Platform"/>
            <consortium name="The Broad Institute Genome Sequencing Center for Infectious Disease"/>
            <person name="Wu L."/>
            <person name="Ma J."/>
        </authorList>
    </citation>
    <scope>NUCLEOTIDE SEQUENCE [LARGE SCALE GENOMIC DNA]</scope>
    <source>
        <strain evidence="10">CCM 7043</strain>
    </source>
</reference>
<dbReference type="Gene3D" id="1.10.1740.10">
    <property type="match status" value="1"/>
</dbReference>
<dbReference type="InterPro" id="IPR036388">
    <property type="entry name" value="WH-like_DNA-bd_sf"/>
</dbReference>
<dbReference type="CDD" id="cd06171">
    <property type="entry name" value="Sigma70_r4"/>
    <property type="match status" value="1"/>
</dbReference>
<dbReference type="InterPro" id="IPR000838">
    <property type="entry name" value="RNA_pol_sigma70_ECF_CS"/>
</dbReference>
<dbReference type="InterPro" id="IPR039425">
    <property type="entry name" value="RNA_pol_sigma-70-like"/>
</dbReference>
<proteinExistence type="inferred from homology"/>
<dbReference type="RefSeq" id="WP_344724121.1">
    <property type="nucleotide sequence ID" value="NZ_BAAAUS010000024.1"/>
</dbReference>
<evidence type="ECO:0000313" key="9">
    <source>
        <dbReference type="EMBL" id="MFD1521534.1"/>
    </source>
</evidence>
<dbReference type="PANTHER" id="PTHR43133:SF52">
    <property type="entry name" value="ECF RNA POLYMERASE SIGMA FACTOR SIGL"/>
    <property type="match status" value="1"/>
</dbReference>
<evidence type="ECO:0000256" key="6">
    <source>
        <dbReference type="RuleBase" id="RU000716"/>
    </source>
</evidence>
<evidence type="ECO:0000256" key="2">
    <source>
        <dbReference type="ARBA" id="ARBA00023015"/>
    </source>
</evidence>
<evidence type="ECO:0000256" key="4">
    <source>
        <dbReference type="ARBA" id="ARBA00023125"/>
    </source>
</evidence>
<evidence type="ECO:0000256" key="1">
    <source>
        <dbReference type="ARBA" id="ARBA00010641"/>
    </source>
</evidence>
<comment type="similarity">
    <text evidence="1 6">Belongs to the sigma-70 factor family. ECF subfamily.</text>
</comment>
<gene>
    <name evidence="9" type="ORF">ACFSJD_28835</name>
</gene>
<evidence type="ECO:0000259" key="7">
    <source>
        <dbReference type="Pfam" id="PF04542"/>
    </source>
</evidence>
<dbReference type="Gene3D" id="1.10.10.10">
    <property type="entry name" value="Winged helix-like DNA-binding domain superfamily/Winged helix DNA-binding domain"/>
    <property type="match status" value="1"/>
</dbReference>
<feature type="domain" description="RNA polymerase sigma-70 region 2" evidence="7">
    <location>
        <begin position="31"/>
        <end position="97"/>
    </location>
</feature>
<keyword evidence="3 6" id="KW-0731">Sigma factor</keyword>
<keyword evidence="10" id="KW-1185">Reference proteome</keyword>
<dbReference type="SUPFAM" id="SSF88659">
    <property type="entry name" value="Sigma3 and sigma4 domains of RNA polymerase sigma factors"/>
    <property type="match status" value="1"/>
</dbReference>
<dbReference type="EMBL" id="JBHUCO010000037">
    <property type="protein sequence ID" value="MFD1521534.1"/>
    <property type="molecule type" value="Genomic_DNA"/>
</dbReference>
<feature type="domain" description="RNA polymerase sigma-70 region 4" evidence="8">
    <location>
        <begin position="128"/>
        <end position="176"/>
    </location>
</feature>
<dbReference type="SUPFAM" id="SSF88946">
    <property type="entry name" value="Sigma2 domain of RNA polymerase sigma factors"/>
    <property type="match status" value="1"/>
</dbReference>
<dbReference type="Proteomes" id="UP001597114">
    <property type="component" value="Unassembled WGS sequence"/>
</dbReference>
<accession>A0ABW4F5H6</accession>
<evidence type="ECO:0000259" key="8">
    <source>
        <dbReference type="Pfam" id="PF04545"/>
    </source>
</evidence>
<dbReference type="InterPro" id="IPR013325">
    <property type="entry name" value="RNA_pol_sigma_r2"/>
</dbReference>
<keyword evidence="2 6" id="KW-0805">Transcription regulation</keyword>
<sequence>MPAKKDATRSDNRLQNRDPRAAAALMRHIHDQHGRALWSFAMRLTRGNTGKAEDVVQETMLRAWRHLDALEESRGSQRTWLFTVARRISIDEWRSRGQFVEFTVDVVPEVIAEDTIDRAVQSWTVAAALNRLSPEHRTALHACYFHGHTVREAAREFGVPEGTVKSRLYYGLRAMRAELEAAGELASTSSARSTSRT</sequence>
<comment type="caution">
    <text evidence="9">The sequence shown here is derived from an EMBL/GenBank/DDBJ whole genome shotgun (WGS) entry which is preliminary data.</text>
</comment>
<dbReference type="InterPro" id="IPR014284">
    <property type="entry name" value="RNA_pol_sigma-70_dom"/>
</dbReference>
<dbReference type="PANTHER" id="PTHR43133">
    <property type="entry name" value="RNA POLYMERASE ECF-TYPE SIGMA FACTO"/>
    <property type="match status" value="1"/>
</dbReference>
<organism evidence="9 10">
    <name type="scientific">Pseudonocardia yunnanensis</name>
    <dbReference type="NCBI Taxonomy" id="58107"/>
    <lineage>
        <taxon>Bacteria</taxon>
        <taxon>Bacillati</taxon>
        <taxon>Actinomycetota</taxon>
        <taxon>Actinomycetes</taxon>
        <taxon>Pseudonocardiales</taxon>
        <taxon>Pseudonocardiaceae</taxon>
        <taxon>Pseudonocardia</taxon>
    </lineage>
</organism>
<keyword evidence="4 6" id="KW-0238">DNA-binding</keyword>
<evidence type="ECO:0000256" key="5">
    <source>
        <dbReference type="ARBA" id="ARBA00023163"/>
    </source>
</evidence>
<dbReference type="InterPro" id="IPR013324">
    <property type="entry name" value="RNA_pol_sigma_r3/r4-like"/>
</dbReference>
<dbReference type="InterPro" id="IPR007627">
    <property type="entry name" value="RNA_pol_sigma70_r2"/>
</dbReference>
<dbReference type="NCBIfam" id="TIGR02937">
    <property type="entry name" value="sigma70-ECF"/>
    <property type="match status" value="1"/>
</dbReference>
<keyword evidence="5 6" id="KW-0804">Transcription</keyword>
<evidence type="ECO:0000313" key="10">
    <source>
        <dbReference type="Proteomes" id="UP001597114"/>
    </source>
</evidence>
<dbReference type="Pfam" id="PF04545">
    <property type="entry name" value="Sigma70_r4"/>
    <property type="match status" value="1"/>
</dbReference>
<evidence type="ECO:0000256" key="3">
    <source>
        <dbReference type="ARBA" id="ARBA00023082"/>
    </source>
</evidence>
<dbReference type="PROSITE" id="PS01063">
    <property type="entry name" value="SIGMA70_ECF"/>
    <property type="match status" value="1"/>
</dbReference>
<dbReference type="Pfam" id="PF04542">
    <property type="entry name" value="Sigma70_r2"/>
    <property type="match status" value="1"/>
</dbReference>
<protein>
    <recommendedName>
        <fullName evidence="6">RNA polymerase sigma factor</fullName>
    </recommendedName>
</protein>
<dbReference type="InterPro" id="IPR007630">
    <property type="entry name" value="RNA_pol_sigma70_r4"/>
</dbReference>